<dbReference type="InterPro" id="IPR037459">
    <property type="entry name" value="RhgT-like"/>
</dbReference>
<name>A0A8H5HS58_9AGAR</name>
<evidence type="ECO:0008006" key="7">
    <source>
        <dbReference type="Google" id="ProtNLM"/>
    </source>
</evidence>
<dbReference type="OrthoDB" id="2141316at2759"/>
<comment type="similarity">
    <text evidence="1">Belongs to the 'GDSL' lipolytic enzyme family.</text>
</comment>
<evidence type="ECO:0000256" key="4">
    <source>
        <dbReference type="SAM" id="SignalP"/>
    </source>
</evidence>
<dbReference type="Proteomes" id="UP000518752">
    <property type="component" value="Unassembled WGS sequence"/>
</dbReference>
<dbReference type="PANTHER" id="PTHR43695">
    <property type="entry name" value="PUTATIVE (AFU_ORTHOLOGUE AFUA_2G17250)-RELATED"/>
    <property type="match status" value="1"/>
</dbReference>
<organism evidence="5 6">
    <name type="scientific">Collybiopsis confluens</name>
    <dbReference type="NCBI Taxonomy" id="2823264"/>
    <lineage>
        <taxon>Eukaryota</taxon>
        <taxon>Fungi</taxon>
        <taxon>Dikarya</taxon>
        <taxon>Basidiomycota</taxon>
        <taxon>Agaricomycotina</taxon>
        <taxon>Agaricomycetes</taxon>
        <taxon>Agaricomycetidae</taxon>
        <taxon>Agaricales</taxon>
        <taxon>Marasmiineae</taxon>
        <taxon>Omphalotaceae</taxon>
        <taxon>Collybiopsis</taxon>
    </lineage>
</organism>
<proteinExistence type="inferred from homology"/>
<evidence type="ECO:0000313" key="6">
    <source>
        <dbReference type="Proteomes" id="UP000518752"/>
    </source>
</evidence>
<comment type="caution">
    <text evidence="5">The sequence shown here is derived from an EMBL/GenBank/DDBJ whole genome shotgun (WGS) entry which is preliminary data.</text>
</comment>
<gene>
    <name evidence="5" type="ORF">D9757_004668</name>
</gene>
<feature type="region of interest" description="Disordered" evidence="3">
    <location>
        <begin position="521"/>
        <end position="559"/>
    </location>
</feature>
<dbReference type="EMBL" id="JAACJN010000029">
    <property type="protein sequence ID" value="KAF5388606.1"/>
    <property type="molecule type" value="Genomic_DNA"/>
</dbReference>
<evidence type="ECO:0000313" key="5">
    <source>
        <dbReference type="EMBL" id="KAF5388606.1"/>
    </source>
</evidence>
<keyword evidence="6" id="KW-1185">Reference proteome</keyword>
<dbReference type="GO" id="GO:0016788">
    <property type="term" value="F:hydrolase activity, acting on ester bonds"/>
    <property type="evidence" value="ECO:0007669"/>
    <property type="project" value="InterPro"/>
</dbReference>
<dbReference type="Gene3D" id="3.40.50.1110">
    <property type="entry name" value="SGNH hydrolase"/>
    <property type="match status" value="1"/>
</dbReference>
<keyword evidence="4" id="KW-0732">Signal</keyword>
<feature type="chain" id="PRO_5034558291" description="Rhamnogalacturonan acetylesterase" evidence="4">
    <location>
        <begin position="19"/>
        <end position="559"/>
    </location>
</feature>
<feature type="signal peptide" evidence="4">
    <location>
        <begin position="1"/>
        <end position="18"/>
    </location>
</feature>
<feature type="region of interest" description="Disordered" evidence="3">
    <location>
        <begin position="393"/>
        <end position="452"/>
    </location>
</feature>
<evidence type="ECO:0000256" key="3">
    <source>
        <dbReference type="SAM" id="MobiDB-lite"/>
    </source>
</evidence>
<reference evidence="5 6" key="1">
    <citation type="journal article" date="2020" name="ISME J.">
        <title>Uncovering the hidden diversity of litter-decomposition mechanisms in mushroom-forming fungi.</title>
        <authorList>
            <person name="Floudas D."/>
            <person name="Bentzer J."/>
            <person name="Ahren D."/>
            <person name="Johansson T."/>
            <person name="Persson P."/>
            <person name="Tunlid A."/>
        </authorList>
    </citation>
    <scope>NUCLEOTIDE SEQUENCE [LARGE SCALE GENOMIC DNA]</scope>
    <source>
        <strain evidence="5 6">CBS 406.79</strain>
    </source>
</reference>
<evidence type="ECO:0000256" key="2">
    <source>
        <dbReference type="ARBA" id="ARBA00022801"/>
    </source>
</evidence>
<evidence type="ECO:0000256" key="1">
    <source>
        <dbReference type="ARBA" id="ARBA00008668"/>
    </source>
</evidence>
<sequence length="559" mass="60148">MFSLPIAIVFSLIPSVFGQTVYLAGDSTMAKGGGGAGTDGWAQYVGQYLTLPVVNSAIAGRSARSFSDEGRFTTIINTVKSGDFVVIEFGHNDGLSGTVDNGREDAFGDSLTTTSTVTETDGTTKVIHTFNFYMSNAVNSLKAKGAIPIISSQTPDNIWTGNAIGAPPRFVPYAKEVAGNTSVTYVDHYNYVAQAYGKIGETTVNTYYPLDHTHTSPTAANIVAEAFVRGILCSSSTLKNFVNAAGKAAPNGCFSVVKYDPFGIAKPKLEQPTTQSLRAHRSLTADLHTPHDAALSELFQQPSERKENNLAKASIFDPYRLAGAHTREPIRDPFDGQHLGSVVLPDPILHPEAHRTLSNSANRNEDIWSHLSPILDLQSQIAVLHLEMEGIGASNHGKGKSKGGVDRAANNGSRPPVRTASGTAELLDLEHDEGVGVGEDENEEEKKDREREEDFAKLALQFEERKEGVDVIMSKLDDLSKALTGFHALQAPSIKFPSSRHNSNPISSPTAYRIQNLSVLLPGMSPPNSPSHGHSRSATILNSSRILDSPDSAKSHEFR</sequence>
<dbReference type="AlphaFoldDB" id="A0A8H5HS58"/>
<dbReference type="Pfam" id="PF00657">
    <property type="entry name" value="Lipase_GDSL"/>
    <property type="match status" value="1"/>
</dbReference>
<feature type="compositionally biased region" description="Polar residues" evidence="3">
    <location>
        <begin position="530"/>
        <end position="546"/>
    </location>
</feature>
<dbReference type="InterPro" id="IPR001087">
    <property type="entry name" value="GDSL"/>
</dbReference>
<protein>
    <recommendedName>
        <fullName evidence="7">Rhamnogalacturonan acetylesterase</fullName>
    </recommendedName>
</protein>
<keyword evidence="2" id="KW-0378">Hydrolase</keyword>
<dbReference type="InterPro" id="IPR036514">
    <property type="entry name" value="SGNH_hydro_sf"/>
</dbReference>
<accession>A0A8H5HS58</accession>
<dbReference type="PANTHER" id="PTHR43695:SF1">
    <property type="entry name" value="RHAMNOGALACTURONAN ACETYLESTERASE"/>
    <property type="match status" value="1"/>
</dbReference>
<dbReference type="SUPFAM" id="SSF52266">
    <property type="entry name" value="SGNH hydrolase"/>
    <property type="match status" value="1"/>
</dbReference>